<gene>
    <name evidence="1" type="ORF">RBSH_01819</name>
</gene>
<evidence type="ECO:0000313" key="1">
    <source>
        <dbReference type="EMBL" id="EKK02798.1"/>
    </source>
</evidence>
<evidence type="ECO:0000313" key="2">
    <source>
        <dbReference type="Proteomes" id="UP000007993"/>
    </source>
</evidence>
<protein>
    <submittedName>
        <fullName evidence="1">Uncharacterized protein</fullName>
    </submittedName>
</protein>
<dbReference type="Proteomes" id="UP000007993">
    <property type="component" value="Unassembled WGS sequence"/>
</dbReference>
<accession>K5DK43</accession>
<name>K5DK43_RHOBT</name>
<proteinExistence type="predicted"/>
<dbReference type="EMBL" id="AMCW01000041">
    <property type="protein sequence ID" value="EKK02798.1"/>
    <property type="molecule type" value="Genomic_DNA"/>
</dbReference>
<dbReference type="PATRIC" id="fig|993517.3.peg.1971"/>
<reference evidence="1 2" key="1">
    <citation type="journal article" date="2013" name="Mar. Genomics">
        <title>Expression of sulfatases in Rhodopirellula baltica and the diversity of sulfatases in the genus Rhodopirellula.</title>
        <authorList>
            <person name="Wegner C.E."/>
            <person name="Richter-Heitmann T."/>
            <person name="Klindworth A."/>
            <person name="Klockow C."/>
            <person name="Richter M."/>
            <person name="Achstetter T."/>
            <person name="Glockner F.O."/>
            <person name="Harder J."/>
        </authorList>
    </citation>
    <scope>NUCLEOTIDE SEQUENCE [LARGE SCALE GENOMIC DNA]</scope>
    <source>
        <strain evidence="1 2">SH28</strain>
    </source>
</reference>
<dbReference type="AlphaFoldDB" id="K5DK43"/>
<sequence length="44" mass="4747">MSTAALLFRDGLISFSSAIPFLLVSSKTDLSLNRDDCGYPQAPK</sequence>
<comment type="caution">
    <text evidence="1">The sequence shown here is derived from an EMBL/GenBank/DDBJ whole genome shotgun (WGS) entry which is preliminary data.</text>
</comment>
<organism evidence="1 2">
    <name type="scientific">Rhodopirellula baltica SH28</name>
    <dbReference type="NCBI Taxonomy" id="993517"/>
    <lineage>
        <taxon>Bacteria</taxon>
        <taxon>Pseudomonadati</taxon>
        <taxon>Planctomycetota</taxon>
        <taxon>Planctomycetia</taxon>
        <taxon>Pirellulales</taxon>
        <taxon>Pirellulaceae</taxon>
        <taxon>Rhodopirellula</taxon>
    </lineage>
</organism>